<feature type="transmembrane region" description="Helical" evidence="8">
    <location>
        <begin position="356"/>
        <end position="375"/>
    </location>
</feature>
<evidence type="ECO:0000259" key="9">
    <source>
        <dbReference type="PROSITE" id="PS50850"/>
    </source>
</evidence>
<evidence type="ECO:0000256" key="3">
    <source>
        <dbReference type="ARBA" id="ARBA00022448"/>
    </source>
</evidence>
<dbReference type="Proteomes" id="UP000269271">
    <property type="component" value="Unassembled WGS sequence"/>
</dbReference>
<feature type="transmembrane region" description="Helical" evidence="8">
    <location>
        <begin position="153"/>
        <end position="171"/>
    </location>
</feature>
<feature type="transmembrane region" description="Helical" evidence="8">
    <location>
        <begin position="183"/>
        <end position="203"/>
    </location>
</feature>
<gene>
    <name evidence="10" type="ORF">DF037_10040</name>
</gene>
<dbReference type="InterPro" id="IPR011701">
    <property type="entry name" value="MFS"/>
</dbReference>
<organism evidence="10 11">
    <name type="scientific">Burkholderia contaminans</name>
    <dbReference type="NCBI Taxonomy" id="488447"/>
    <lineage>
        <taxon>Bacteria</taxon>
        <taxon>Pseudomonadati</taxon>
        <taxon>Pseudomonadota</taxon>
        <taxon>Betaproteobacteria</taxon>
        <taxon>Burkholderiales</taxon>
        <taxon>Burkholderiaceae</taxon>
        <taxon>Burkholderia</taxon>
        <taxon>Burkholderia cepacia complex</taxon>
    </lineage>
</organism>
<evidence type="ECO:0000256" key="1">
    <source>
        <dbReference type="ARBA" id="ARBA00004651"/>
    </source>
</evidence>
<feature type="domain" description="Major facilitator superfamily (MFS) profile" evidence="9">
    <location>
        <begin position="29"/>
        <end position="410"/>
    </location>
</feature>
<evidence type="ECO:0000256" key="2">
    <source>
        <dbReference type="ARBA" id="ARBA00008335"/>
    </source>
</evidence>
<keyword evidence="3" id="KW-0813">Transport</keyword>
<feature type="transmembrane region" description="Helical" evidence="8">
    <location>
        <begin position="321"/>
        <end position="344"/>
    </location>
</feature>
<dbReference type="PROSITE" id="PS50850">
    <property type="entry name" value="MFS"/>
    <property type="match status" value="1"/>
</dbReference>
<name>A0A3N8SJZ8_9BURK</name>
<feature type="transmembrane region" description="Helical" evidence="8">
    <location>
        <begin position="94"/>
        <end position="114"/>
    </location>
</feature>
<feature type="transmembrane region" description="Helical" evidence="8">
    <location>
        <begin position="120"/>
        <end position="141"/>
    </location>
</feature>
<evidence type="ECO:0000313" key="11">
    <source>
        <dbReference type="Proteomes" id="UP000269271"/>
    </source>
</evidence>
<dbReference type="EMBL" id="QTQX01000005">
    <property type="protein sequence ID" value="RQT32379.1"/>
    <property type="molecule type" value="Genomic_DNA"/>
</dbReference>
<feature type="transmembrane region" description="Helical" evidence="8">
    <location>
        <begin position="381"/>
        <end position="402"/>
    </location>
</feature>
<reference evidence="10 11" key="1">
    <citation type="submission" date="2018-08" db="EMBL/GenBank/DDBJ databases">
        <title>Comparative analysis of Burkholderia isolates from Puerto Rico.</title>
        <authorList>
            <person name="Hall C."/>
            <person name="Sahl J."/>
            <person name="Wagner D."/>
        </authorList>
    </citation>
    <scope>NUCLEOTIDE SEQUENCE [LARGE SCALE GENOMIC DNA]</scope>
    <source>
        <strain evidence="10 11">Bp9001</strain>
    </source>
</reference>
<evidence type="ECO:0000256" key="7">
    <source>
        <dbReference type="ARBA" id="ARBA00023136"/>
    </source>
</evidence>
<evidence type="ECO:0000256" key="6">
    <source>
        <dbReference type="ARBA" id="ARBA00022989"/>
    </source>
</evidence>
<dbReference type="GO" id="GO:0022857">
    <property type="term" value="F:transmembrane transporter activity"/>
    <property type="evidence" value="ECO:0007669"/>
    <property type="project" value="InterPro"/>
</dbReference>
<dbReference type="PANTHER" id="PTHR43271:SF2">
    <property type="entry name" value="BLL2771 PROTEIN"/>
    <property type="match status" value="1"/>
</dbReference>
<dbReference type="SUPFAM" id="SSF103473">
    <property type="entry name" value="MFS general substrate transporter"/>
    <property type="match status" value="1"/>
</dbReference>
<dbReference type="CDD" id="cd17324">
    <property type="entry name" value="MFS_NepI_like"/>
    <property type="match status" value="1"/>
</dbReference>
<keyword evidence="5 8" id="KW-0812">Transmembrane</keyword>
<dbReference type="GO" id="GO:0005886">
    <property type="term" value="C:plasma membrane"/>
    <property type="evidence" value="ECO:0007669"/>
    <property type="project" value="UniProtKB-SubCell"/>
</dbReference>
<feature type="transmembrane region" description="Helical" evidence="8">
    <location>
        <begin position="262"/>
        <end position="286"/>
    </location>
</feature>
<accession>A0A3N8SJZ8</accession>
<evidence type="ECO:0000256" key="4">
    <source>
        <dbReference type="ARBA" id="ARBA00022475"/>
    </source>
</evidence>
<evidence type="ECO:0000256" key="5">
    <source>
        <dbReference type="ARBA" id="ARBA00022692"/>
    </source>
</evidence>
<dbReference type="PANTHER" id="PTHR43271">
    <property type="entry name" value="BLL2771 PROTEIN"/>
    <property type="match status" value="1"/>
</dbReference>
<feature type="transmembrane region" description="Helical" evidence="8">
    <location>
        <begin position="68"/>
        <end position="87"/>
    </location>
</feature>
<protein>
    <submittedName>
        <fullName evidence="10">MFS transporter</fullName>
    </submittedName>
</protein>
<evidence type="ECO:0000313" key="10">
    <source>
        <dbReference type="EMBL" id="RQT32379.1"/>
    </source>
</evidence>
<comment type="caution">
    <text evidence="10">The sequence shown here is derived from an EMBL/GenBank/DDBJ whole genome shotgun (WGS) entry which is preliminary data.</text>
</comment>
<keyword evidence="4" id="KW-1003">Cell membrane</keyword>
<evidence type="ECO:0000256" key="8">
    <source>
        <dbReference type="SAM" id="Phobius"/>
    </source>
</evidence>
<comment type="similarity">
    <text evidence="2">Belongs to the major facilitator superfamily.</text>
</comment>
<dbReference type="Pfam" id="PF07690">
    <property type="entry name" value="MFS_1"/>
    <property type="match status" value="1"/>
</dbReference>
<dbReference type="InterPro" id="IPR020846">
    <property type="entry name" value="MFS_dom"/>
</dbReference>
<keyword evidence="7 8" id="KW-0472">Membrane</keyword>
<feature type="transmembrane region" description="Helical" evidence="8">
    <location>
        <begin position="233"/>
        <end position="256"/>
    </location>
</feature>
<dbReference type="AlphaFoldDB" id="A0A3N8SJZ8"/>
<dbReference type="Gene3D" id="1.20.1250.20">
    <property type="entry name" value="MFS general substrate transporter like domains"/>
    <property type="match status" value="1"/>
</dbReference>
<dbReference type="InterPro" id="IPR036259">
    <property type="entry name" value="MFS_trans_sf"/>
</dbReference>
<proteinExistence type="inferred from homology"/>
<feature type="transmembrane region" description="Helical" evidence="8">
    <location>
        <begin position="298"/>
        <end position="315"/>
    </location>
</feature>
<sequence>MKTVLACLRRTRQTVGIDEQAAPMNDRTTRIAFFLCGFAAFLNLYSTQGILHELAGTFGVSAERAGQGVSATTTAVAIIAPFVGVLAARIERRVAISLAAVAVALPVVWSAHAGSFASFLGARFAAGLVMPFIFALSIAYIAERFDRGTSAEISALFVAGTTLGGFAGRFATNLMTSMWGWRHALDVVAALCLVTGVAIYASLPASGGIARHVEHDADSGAGPSSRIVTRGPLLASFAIGACVLASQVATFTFVGLRLARAPFGFGTVGIGAIYAVFLVAVVVTPLAGRVARHRGPRAPGLAAAALAIGGALLTLSDNVPVILAGLALGSTAVFVEQASANTFISQAASSARSTAIGIYLSCYYFGGSLGSILPVPGWHRWGWAGCVAFVVAAQAIVGMLVYRFWHADGAASTAQADARGVTPTR</sequence>
<keyword evidence="6 8" id="KW-1133">Transmembrane helix</keyword>
<comment type="subcellular location">
    <subcellularLocation>
        <location evidence="1">Cell membrane</location>
        <topology evidence="1">Multi-pass membrane protein</topology>
    </subcellularLocation>
</comment>
<feature type="transmembrane region" description="Helical" evidence="8">
    <location>
        <begin position="31"/>
        <end position="48"/>
    </location>
</feature>